<evidence type="ECO:0000256" key="1">
    <source>
        <dbReference type="SAM" id="Phobius"/>
    </source>
</evidence>
<proteinExistence type="predicted"/>
<dbReference type="AlphaFoldDB" id="A0A6P1Y202"/>
<gene>
    <name evidence="2" type="ORF">GWP43_07690</name>
</gene>
<dbReference type="CDD" id="cd09910">
    <property type="entry name" value="NGN-insert_like"/>
    <property type="match status" value="1"/>
</dbReference>
<dbReference type="InterPro" id="IPR038690">
    <property type="entry name" value="NusG_2_sf"/>
</dbReference>
<dbReference type="Pfam" id="PF07009">
    <property type="entry name" value="NusG_II"/>
    <property type="match status" value="1"/>
</dbReference>
<keyword evidence="1" id="KW-0812">Transmembrane</keyword>
<evidence type="ECO:0000313" key="2">
    <source>
        <dbReference type="EMBL" id="QHX43349.1"/>
    </source>
</evidence>
<accession>A0A6P1Y202</accession>
<dbReference type="RefSeq" id="WP_162663676.1">
    <property type="nucleotide sequence ID" value="NZ_CP048020.1"/>
</dbReference>
<evidence type="ECO:0000313" key="3">
    <source>
        <dbReference type="Proteomes" id="UP000464374"/>
    </source>
</evidence>
<reference evidence="2 3" key="1">
    <citation type="submission" date="2020-01" db="EMBL/GenBank/DDBJ databases">
        <title>Complete genome sequence of a human oral phylogroup 1 Treponema sp. strain ATCC 700766, originally isolated from periodontitis dental plaque.</title>
        <authorList>
            <person name="Chan Y."/>
            <person name="Huo Y.-B."/>
            <person name="Yu X.-L."/>
            <person name="Zeng H."/>
            <person name="Leung W.-K."/>
            <person name="Watt R.M."/>
        </authorList>
    </citation>
    <scope>NUCLEOTIDE SEQUENCE [LARGE SCALE GENOMIC DNA]</scope>
    <source>
        <strain evidence="2 3">OMZ 804</strain>
    </source>
</reference>
<dbReference type="Proteomes" id="UP000464374">
    <property type="component" value="Chromosome"/>
</dbReference>
<sequence>MIPIFRRLRVFDYLIFASIITVSLWAGFFLYTGKNHIQRLVIETPSGKWIYPLTEPRTVVVPGAIGNTTIRIEHNTAFISDSPCPNKTCVNAAALKKAGDWNACMPNRVFLHIEGDTSEDMILPQN</sequence>
<protein>
    <submittedName>
        <fullName evidence="2">NusG domain II-containing protein</fullName>
    </submittedName>
</protein>
<dbReference type="Gene3D" id="2.60.320.10">
    <property type="entry name" value="N-utilization substance G protein NusG, insert domain"/>
    <property type="match status" value="1"/>
</dbReference>
<keyword evidence="1" id="KW-0472">Membrane</keyword>
<dbReference type="EMBL" id="CP048020">
    <property type="protein sequence ID" value="QHX43349.1"/>
    <property type="molecule type" value="Genomic_DNA"/>
</dbReference>
<feature type="transmembrane region" description="Helical" evidence="1">
    <location>
        <begin position="12"/>
        <end position="31"/>
    </location>
</feature>
<name>A0A6P1Y202_9SPIR</name>
<keyword evidence="1" id="KW-1133">Transmembrane helix</keyword>
<organism evidence="2 3">
    <name type="scientific">Treponema vincentii</name>
    <dbReference type="NCBI Taxonomy" id="69710"/>
    <lineage>
        <taxon>Bacteria</taxon>
        <taxon>Pseudomonadati</taxon>
        <taxon>Spirochaetota</taxon>
        <taxon>Spirochaetia</taxon>
        <taxon>Spirochaetales</taxon>
        <taxon>Treponemataceae</taxon>
        <taxon>Treponema</taxon>
    </lineage>
</organism>
<dbReference type="KEGG" id="trz:GWP43_07690"/>